<evidence type="ECO:0000256" key="10">
    <source>
        <dbReference type="ARBA" id="ARBA00022763"/>
    </source>
</evidence>
<dbReference type="GO" id="GO:0061630">
    <property type="term" value="F:ubiquitin protein ligase activity"/>
    <property type="evidence" value="ECO:0007669"/>
    <property type="project" value="UniProtKB-EC"/>
</dbReference>
<dbReference type="InterPro" id="IPR013083">
    <property type="entry name" value="Znf_RING/FYVE/PHD"/>
</dbReference>
<evidence type="ECO:0000256" key="13">
    <source>
        <dbReference type="ARBA" id="ARBA00022833"/>
    </source>
</evidence>
<evidence type="ECO:0000256" key="12">
    <source>
        <dbReference type="ARBA" id="ARBA00022786"/>
    </source>
</evidence>
<dbReference type="Gene3D" id="3.30.40.10">
    <property type="entry name" value="Zinc/RING finger domain, C3HC4 (zinc finger)"/>
    <property type="match status" value="1"/>
</dbReference>
<evidence type="ECO:0000256" key="2">
    <source>
        <dbReference type="ARBA" id="ARBA00004322"/>
    </source>
</evidence>
<dbReference type="SMART" id="SM00320">
    <property type="entry name" value="WD40"/>
    <property type="match status" value="3"/>
</dbReference>
<keyword evidence="11 16" id="KW-0863">Zinc-finger</keyword>
<gene>
    <name evidence="20" type="ORF">SNE40_003635</name>
</gene>
<dbReference type="SUPFAM" id="SSF50978">
    <property type="entry name" value="WD40 repeat-like"/>
    <property type="match status" value="1"/>
</dbReference>
<evidence type="ECO:0000256" key="18">
    <source>
        <dbReference type="SAM" id="MobiDB-lite"/>
    </source>
</evidence>
<dbReference type="PANTHER" id="PTHR16047">
    <property type="entry name" value="RFWD3 PROTEIN"/>
    <property type="match status" value="1"/>
</dbReference>
<keyword evidence="17" id="KW-0175">Coiled coil</keyword>
<protein>
    <recommendedName>
        <fullName evidence="5">RING-type E3 ubiquitin transferase</fullName>
        <ecNumber evidence="5">2.3.2.27</ecNumber>
    </recommendedName>
</protein>
<comment type="caution">
    <text evidence="20">The sequence shown here is derived from an EMBL/GenBank/DDBJ whole genome shotgun (WGS) entry which is preliminary data.</text>
</comment>
<dbReference type="Pfam" id="PF13639">
    <property type="entry name" value="zf-RING_2"/>
    <property type="match status" value="1"/>
</dbReference>
<dbReference type="PROSITE" id="PS50089">
    <property type="entry name" value="ZF_RING_2"/>
    <property type="match status" value="1"/>
</dbReference>
<evidence type="ECO:0000256" key="15">
    <source>
        <dbReference type="ARBA" id="ARBA00023242"/>
    </source>
</evidence>
<keyword evidence="8" id="KW-0808">Transferase</keyword>
<keyword evidence="13" id="KW-0862">Zinc</keyword>
<keyword evidence="15" id="KW-0539">Nucleus</keyword>
<feature type="region of interest" description="Disordered" evidence="18">
    <location>
        <begin position="268"/>
        <end position="294"/>
    </location>
</feature>
<evidence type="ECO:0000256" key="4">
    <source>
        <dbReference type="ARBA" id="ARBA00004906"/>
    </source>
</evidence>
<evidence type="ECO:0000256" key="14">
    <source>
        <dbReference type="ARBA" id="ARBA00023204"/>
    </source>
</evidence>
<sequence>MSENETADIILLPQDVDRVYNDLIVLGEDEDNDDNPIEIDSETGTDSDILFSDGTDEDVEVEIIRPPNPVPVPQHMIDYEIENNDAVPPLPVFPNLMNHEIENNDSIPPLPVFPPGLALPTAPDTAETDTNRHNSADDLNVVTIPTSRIDPNIRTALDHDTVLPIPSVVDENILRTNDSPVAEIQTLPQPQESDVGPVNIDNVLPVASTSGASRTIPHSTSIGAQLSPLPASIATATSRTVINSPSRSPAPSREVRVLLDQNQSIDEFRSPKKRKLMSPVKKKSPAKEESDDEGDTCPICFELWTTSGIHRLISLKCGHLFGQSCIQKWLKGQGGKCPQCNAKAKRQDIRLVYAKCIRALDTSERDRALQELAAEKEAKRKIELEAAQMRLKYHQTLEECKTLRIEQDRLRREMALMRSQSSSGNNNSFSASQPSTSVQSVCKCEFVHDRVINISDAGKCRVLAFSSSLGALLVSQPSASQLFKGFGVKKISTMDFKTSQYLTIHSKVIRDICFHPVYDDGILLSCGMDKSIKMTSIMSNTVVQSYGSTLPIWSCVWNTDNKSYFYAGLQNGTVLEFDTRNTSEAVQEINKEGSKSPVVALQYIPKDDTADFKHEGLLVGQLDRTSFYEKKTDNEMRLHLLPLDGSLTSLCFERSTRQLLASFRPSAKYPYARHQICKMTTGGDLSESQSMDDICSCTPVHTFKGSKTQAVLSRSTLFPTGDDADRLIVCGGDEPSSMVHTWDSISGKQLQRISSGGVPVDITSIQLNDRKYLAALTDKHVKIFKWQ</sequence>
<feature type="region of interest" description="Disordered" evidence="18">
    <location>
        <begin position="28"/>
        <end position="47"/>
    </location>
</feature>
<keyword evidence="9" id="KW-0677">Repeat</keyword>
<evidence type="ECO:0000256" key="3">
    <source>
        <dbReference type="ARBA" id="ARBA00004496"/>
    </source>
</evidence>
<evidence type="ECO:0000256" key="7">
    <source>
        <dbReference type="ARBA" id="ARBA00022574"/>
    </source>
</evidence>
<dbReference type="AlphaFoldDB" id="A0AAN8QFG6"/>
<dbReference type="CDD" id="cd16450">
    <property type="entry name" value="mRING-C3HGC3_RFWD3"/>
    <property type="match status" value="1"/>
</dbReference>
<evidence type="ECO:0000256" key="11">
    <source>
        <dbReference type="ARBA" id="ARBA00022771"/>
    </source>
</evidence>
<evidence type="ECO:0000256" key="8">
    <source>
        <dbReference type="ARBA" id="ARBA00022679"/>
    </source>
</evidence>
<dbReference type="InterPro" id="IPR056527">
    <property type="entry name" value="WD40_RFWD3"/>
</dbReference>
<keyword evidence="6" id="KW-0963">Cytoplasm</keyword>
<evidence type="ECO:0000256" key="9">
    <source>
        <dbReference type="ARBA" id="ARBA00022737"/>
    </source>
</evidence>
<dbReference type="GO" id="GO:0036297">
    <property type="term" value="P:interstrand cross-link repair"/>
    <property type="evidence" value="ECO:0007669"/>
    <property type="project" value="InterPro"/>
</dbReference>
<keyword evidence="7" id="KW-0853">WD repeat</keyword>
<keyword evidence="12" id="KW-0833">Ubl conjugation pathway</keyword>
<dbReference type="GO" id="GO:0016567">
    <property type="term" value="P:protein ubiquitination"/>
    <property type="evidence" value="ECO:0007669"/>
    <property type="project" value="InterPro"/>
</dbReference>
<dbReference type="InterPro" id="IPR001841">
    <property type="entry name" value="Znf_RING"/>
</dbReference>
<comment type="subcellular location">
    <subcellularLocation>
        <location evidence="3">Cytoplasm</location>
    </subcellularLocation>
    <subcellularLocation>
        <location evidence="2">Nucleus</location>
        <location evidence="2">PML body</location>
    </subcellularLocation>
</comment>
<evidence type="ECO:0000259" key="19">
    <source>
        <dbReference type="PROSITE" id="PS50089"/>
    </source>
</evidence>
<dbReference type="SMART" id="SM00184">
    <property type="entry name" value="RING"/>
    <property type="match status" value="1"/>
</dbReference>
<evidence type="ECO:0000256" key="1">
    <source>
        <dbReference type="ARBA" id="ARBA00000900"/>
    </source>
</evidence>
<dbReference type="EC" id="2.3.2.27" evidence="5"/>
<proteinExistence type="predicted"/>
<comment type="catalytic activity">
    <reaction evidence="1">
        <text>S-ubiquitinyl-[E2 ubiquitin-conjugating enzyme]-L-cysteine + [acceptor protein]-L-lysine = [E2 ubiquitin-conjugating enzyme]-L-cysteine + N(6)-ubiquitinyl-[acceptor protein]-L-lysine.</text>
        <dbReference type="EC" id="2.3.2.27"/>
    </reaction>
</comment>
<feature type="coiled-coil region" evidence="17">
    <location>
        <begin position="365"/>
        <end position="420"/>
    </location>
</feature>
<dbReference type="GO" id="GO:0008270">
    <property type="term" value="F:zinc ion binding"/>
    <property type="evidence" value="ECO:0007669"/>
    <property type="project" value="UniProtKB-KW"/>
</dbReference>
<dbReference type="InterPro" id="IPR037381">
    <property type="entry name" value="RFWD3"/>
</dbReference>
<dbReference type="GO" id="GO:0016605">
    <property type="term" value="C:PML body"/>
    <property type="evidence" value="ECO:0007669"/>
    <property type="project" value="UniProtKB-SubCell"/>
</dbReference>
<feature type="compositionally biased region" description="Acidic residues" evidence="18">
    <location>
        <begin position="28"/>
        <end position="45"/>
    </location>
</feature>
<keyword evidence="14" id="KW-0234">DNA repair</keyword>
<dbReference type="Proteomes" id="UP001347796">
    <property type="component" value="Unassembled WGS sequence"/>
</dbReference>
<feature type="domain" description="RING-type" evidence="19">
    <location>
        <begin position="297"/>
        <end position="341"/>
    </location>
</feature>
<dbReference type="GO" id="GO:0005737">
    <property type="term" value="C:cytoplasm"/>
    <property type="evidence" value="ECO:0007669"/>
    <property type="project" value="UniProtKB-SubCell"/>
</dbReference>
<dbReference type="InterPro" id="IPR036322">
    <property type="entry name" value="WD40_repeat_dom_sf"/>
</dbReference>
<evidence type="ECO:0000313" key="21">
    <source>
        <dbReference type="Proteomes" id="UP001347796"/>
    </source>
</evidence>
<dbReference type="EMBL" id="JAZGQO010000002">
    <property type="protein sequence ID" value="KAK6192096.1"/>
    <property type="molecule type" value="Genomic_DNA"/>
</dbReference>
<evidence type="ECO:0000256" key="16">
    <source>
        <dbReference type="PROSITE-ProRule" id="PRU00175"/>
    </source>
</evidence>
<keyword evidence="11 16" id="KW-0479">Metal-binding</keyword>
<evidence type="ECO:0000313" key="20">
    <source>
        <dbReference type="EMBL" id="KAK6192096.1"/>
    </source>
</evidence>
<name>A0AAN8QFG6_PATCE</name>
<evidence type="ECO:0000256" key="6">
    <source>
        <dbReference type="ARBA" id="ARBA00022490"/>
    </source>
</evidence>
<reference evidence="20 21" key="1">
    <citation type="submission" date="2024-01" db="EMBL/GenBank/DDBJ databases">
        <title>The genome of the rayed Mediterranean limpet Patella caerulea (Linnaeus, 1758).</title>
        <authorList>
            <person name="Anh-Thu Weber A."/>
            <person name="Halstead-Nussloch G."/>
        </authorList>
    </citation>
    <scope>NUCLEOTIDE SEQUENCE [LARGE SCALE GENOMIC DNA]</scope>
    <source>
        <strain evidence="20">AATW-2023a</strain>
        <tissue evidence="20">Whole specimen</tissue>
    </source>
</reference>
<dbReference type="Pfam" id="PF23419">
    <property type="entry name" value="WD40_RFWD3"/>
    <property type="match status" value="1"/>
</dbReference>
<comment type="pathway">
    <text evidence="4">Protein modification; protein ubiquitination.</text>
</comment>
<dbReference type="Gene3D" id="2.130.10.10">
    <property type="entry name" value="YVTN repeat-like/Quinoprotein amine dehydrogenase"/>
    <property type="match status" value="1"/>
</dbReference>
<organism evidence="20 21">
    <name type="scientific">Patella caerulea</name>
    <name type="common">Rayed Mediterranean limpet</name>
    <dbReference type="NCBI Taxonomy" id="87958"/>
    <lineage>
        <taxon>Eukaryota</taxon>
        <taxon>Metazoa</taxon>
        <taxon>Spiralia</taxon>
        <taxon>Lophotrochozoa</taxon>
        <taxon>Mollusca</taxon>
        <taxon>Gastropoda</taxon>
        <taxon>Patellogastropoda</taxon>
        <taxon>Patelloidea</taxon>
        <taxon>Patellidae</taxon>
        <taxon>Patella</taxon>
    </lineage>
</organism>
<keyword evidence="10" id="KW-0227">DNA damage</keyword>
<dbReference type="InterPro" id="IPR001680">
    <property type="entry name" value="WD40_rpt"/>
</dbReference>
<keyword evidence="21" id="KW-1185">Reference proteome</keyword>
<dbReference type="SUPFAM" id="SSF57850">
    <property type="entry name" value="RING/U-box"/>
    <property type="match status" value="1"/>
</dbReference>
<accession>A0AAN8QFG6</accession>
<dbReference type="PANTHER" id="PTHR16047:SF7">
    <property type="entry name" value="E3 UBIQUITIN-PROTEIN LIGASE RFWD3"/>
    <property type="match status" value="1"/>
</dbReference>
<dbReference type="InterPro" id="IPR015943">
    <property type="entry name" value="WD40/YVTN_repeat-like_dom_sf"/>
</dbReference>
<evidence type="ECO:0000256" key="17">
    <source>
        <dbReference type="SAM" id="Coils"/>
    </source>
</evidence>
<feature type="compositionally biased region" description="Basic residues" evidence="18">
    <location>
        <begin position="271"/>
        <end position="284"/>
    </location>
</feature>
<evidence type="ECO:0000256" key="5">
    <source>
        <dbReference type="ARBA" id="ARBA00012483"/>
    </source>
</evidence>